<comment type="caution">
    <text evidence="3">The sequence shown here is derived from an EMBL/GenBank/DDBJ whole genome shotgun (WGS) entry which is preliminary data.</text>
</comment>
<accession>A0ABN8MQ62</accession>
<dbReference type="Pfam" id="PF10223">
    <property type="entry name" value="Menorin_N"/>
    <property type="match status" value="1"/>
</dbReference>
<keyword evidence="4" id="KW-1185">Reference proteome</keyword>
<name>A0ABN8MQ62_9CNID</name>
<dbReference type="PANTHER" id="PTHR21184">
    <property type="entry name" value="MENORIN (DENDRITIC BRANCHING PROTEIN)"/>
    <property type="match status" value="1"/>
</dbReference>
<evidence type="ECO:0000313" key="3">
    <source>
        <dbReference type="EMBL" id="CAH3030424.1"/>
    </source>
</evidence>
<sequence length="304" mass="34409">MKRTLIGVLVLVVLFLLVSYVRNLLQLGRKAGKMEKRQRTSQQHFSVDLLEFFDVNDALDVTWAHAVNSQSHLQTALSTEVMMLEADVSQRADGTPIMAHPPSTNSDLSLVQFLKGALNSRKGIKLDFKSTDVLEPSLKILLEQTSQQQAVNPIWLNADILPGPCKSDCSPVNPGVFFSLCTKYFPSATLSVGWTTHSFISVENDYYEWRFVQPMKDLLSSVTQPVTFPVRANMIGKSMEQMIWLLSLSSNYSLTVWSAFFDKPNIKDLVVLQNKVSDRKRIFYDLPSEQKAKFVEERKVKVTL</sequence>
<dbReference type="PANTHER" id="PTHR21184:SF6">
    <property type="entry name" value="CONSERVED PLASMA MEMBRANE PROTEIN"/>
    <property type="match status" value="1"/>
</dbReference>
<reference evidence="3 4" key="1">
    <citation type="submission" date="2022-05" db="EMBL/GenBank/DDBJ databases">
        <authorList>
            <consortium name="Genoscope - CEA"/>
            <person name="William W."/>
        </authorList>
    </citation>
    <scope>NUCLEOTIDE SEQUENCE [LARGE SCALE GENOMIC DNA]</scope>
</reference>
<dbReference type="EMBL" id="CALNXI010000633">
    <property type="protein sequence ID" value="CAH3030424.1"/>
    <property type="molecule type" value="Genomic_DNA"/>
</dbReference>
<feature type="domain" description="Menorin-like" evidence="2">
    <location>
        <begin position="57"/>
        <end position="290"/>
    </location>
</feature>
<gene>
    <name evidence="3" type="ORF">PEVE_00037954</name>
</gene>
<organism evidence="3 4">
    <name type="scientific">Porites evermanni</name>
    <dbReference type="NCBI Taxonomy" id="104178"/>
    <lineage>
        <taxon>Eukaryota</taxon>
        <taxon>Metazoa</taxon>
        <taxon>Cnidaria</taxon>
        <taxon>Anthozoa</taxon>
        <taxon>Hexacorallia</taxon>
        <taxon>Scleractinia</taxon>
        <taxon>Fungiina</taxon>
        <taxon>Poritidae</taxon>
        <taxon>Porites</taxon>
    </lineage>
</organism>
<evidence type="ECO:0000259" key="2">
    <source>
        <dbReference type="Pfam" id="PF10223"/>
    </source>
</evidence>
<dbReference type="Proteomes" id="UP001159427">
    <property type="component" value="Unassembled WGS sequence"/>
</dbReference>
<proteinExistence type="inferred from homology"/>
<dbReference type="InterPro" id="IPR019356">
    <property type="entry name" value="Menorin_dom"/>
</dbReference>
<protein>
    <recommendedName>
        <fullName evidence="2">Menorin-like domain-containing protein</fullName>
    </recommendedName>
</protein>
<evidence type="ECO:0000256" key="1">
    <source>
        <dbReference type="ARBA" id="ARBA00044953"/>
    </source>
</evidence>
<comment type="similarity">
    <text evidence="1">Belongs to the menorin family.</text>
</comment>
<evidence type="ECO:0000313" key="4">
    <source>
        <dbReference type="Proteomes" id="UP001159427"/>
    </source>
</evidence>